<proteinExistence type="predicted"/>
<evidence type="ECO:0008006" key="9">
    <source>
        <dbReference type="Google" id="ProtNLM"/>
    </source>
</evidence>
<organism evidence="7 8">
    <name type="scientific">Clathrus columnatus</name>
    <dbReference type="NCBI Taxonomy" id="1419009"/>
    <lineage>
        <taxon>Eukaryota</taxon>
        <taxon>Fungi</taxon>
        <taxon>Dikarya</taxon>
        <taxon>Basidiomycota</taxon>
        <taxon>Agaricomycotina</taxon>
        <taxon>Agaricomycetes</taxon>
        <taxon>Phallomycetidae</taxon>
        <taxon>Phallales</taxon>
        <taxon>Clathraceae</taxon>
        <taxon>Clathrus</taxon>
    </lineage>
</organism>
<feature type="domain" description="DRBM" evidence="5">
    <location>
        <begin position="543"/>
        <end position="613"/>
    </location>
</feature>
<feature type="compositionally biased region" description="Polar residues" evidence="4">
    <location>
        <begin position="196"/>
        <end position="210"/>
    </location>
</feature>
<dbReference type="PROSITE" id="PS50142">
    <property type="entry name" value="RNASE_3_2"/>
    <property type="match status" value="1"/>
</dbReference>
<dbReference type="GO" id="GO:0009083">
    <property type="term" value="P:branched-chain amino acid catabolic process"/>
    <property type="evidence" value="ECO:0007669"/>
    <property type="project" value="TreeGrafter"/>
</dbReference>
<dbReference type="PANTHER" id="PTHR43380">
    <property type="entry name" value="2-OXOISOVALERATE DEHYDROGENASE SUBUNIT ALPHA, MITOCHONDRIAL"/>
    <property type="match status" value="1"/>
</dbReference>
<dbReference type="GO" id="GO:0004525">
    <property type="term" value="F:ribonuclease III activity"/>
    <property type="evidence" value="ECO:0007669"/>
    <property type="project" value="InterPro"/>
</dbReference>
<evidence type="ECO:0000259" key="6">
    <source>
        <dbReference type="PROSITE" id="PS50142"/>
    </source>
</evidence>
<dbReference type="InterPro" id="IPR036389">
    <property type="entry name" value="RNase_III_sf"/>
</dbReference>
<feature type="region of interest" description="Disordered" evidence="4">
    <location>
        <begin position="162"/>
        <end position="217"/>
    </location>
</feature>
<evidence type="ECO:0000313" key="7">
    <source>
        <dbReference type="EMBL" id="GJJ09876.1"/>
    </source>
</evidence>
<dbReference type="PROSITE" id="PS50137">
    <property type="entry name" value="DS_RBD"/>
    <property type="match status" value="2"/>
</dbReference>
<dbReference type="SUPFAM" id="SSF52518">
    <property type="entry name" value="Thiamin diphosphate-binding fold (THDP-binding)"/>
    <property type="match status" value="1"/>
</dbReference>
<dbReference type="Pfam" id="PF00676">
    <property type="entry name" value="E1_dh"/>
    <property type="match status" value="2"/>
</dbReference>
<dbReference type="InterPro" id="IPR050771">
    <property type="entry name" value="Alpha-ketoacid_DH_E1_comp"/>
</dbReference>
<keyword evidence="2" id="KW-0560">Oxidoreductase</keyword>
<sequence>MSLPQLPTLTAPFYEKVFKDTSSSSSPTVNGSVSNVPSFKQLDLLGATVVQFGIVNWLNESSTDESMHDSIDKLRKIMNRKPSAWARLYKFRSLCSPSATLYMQTGLLSPSSPVSKSSRSDSELFRAFAGALFLDNGSEKGGLSVTNRWIRKILEYEQKQGTLETAEDDESSEISVISPLPSPTTSKSKSSKNNLENQSIKTGPSSPSHDSNQNSANVNSNAISRLYEQASKCKREITWTDSSEGPSHNPVWTVELSLFGYEKKYKGTHANKQKAKNIAAESALKDQRLLCSMCIGFPVKTRMRKSRTLKPSLRNYPSHTLNTPTTSATVHMDGHTNIFPPLPPLQGEVLLDIYTHKSLGKLGLKDNERYAVLGLKAFELAVTHCIFKNHADYKPKEMEEEIGKIISEETFSLLAAQFSLREKLRYNPSDREEVFTPDGAREVFLAYMGGVYSQPNGHQMVESWVANAFFPSTPKSPEVGNDPDMNPPPRSNSPPMLPLHKPRPTPLDATIFPPDIPRSGYSSPSLLRDIPPHMTNGLQQRQQGIAILPKFNEITTRRRLDVQWLAEQTGMQHAPMWKIDCVVNGHIYGSGIGTTKQLAKEEAAKEAFLALRLDLNSRKAYSTKAHGYLSNSRSPITPELRFFNSVTGDDSQIPTYRIIDNTGAVIEGADIPEHGEEAAIVGSAAALDSQDEVLGQYRELGVLLWRGFPIGSVMGQAFGNFHDNATKGRQMPVHLGSPAHHFHTISSPLATQIPQAAGVGYALKRDPNRRDKNCAVCFFGEAISNYFLRSLITGNHASIAGAASEGDFHAGLLLASTIPSPTLFLARNNGFAISTPAQEQFYGDGIASRGPGYGIDTIRVDGNDVLAVLSAVKEARSRCLHQSRAVLVEFMTYRIGHHSTSDDSFAYRPQQEVENRKRIDNPLSRLRLFLESKKWWDANDEENMKTRQKKDVLQAFKLAEATKRWELKELFTDVYGGEEPWHIKEQREELGELLRKYGESWEPWKKELEKFRGGGKELL</sequence>
<dbReference type="GO" id="GO:0016624">
    <property type="term" value="F:oxidoreductase activity, acting on the aldehyde or oxo group of donors, disulfide as acceptor"/>
    <property type="evidence" value="ECO:0007669"/>
    <property type="project" value="InterPro"/>
</dbReference>
<evidence type="ECO:0000256" key="2">
    <source>
        <dbReference type="ARBA" id="ARBA00023002"/>
    </source>
</evidence>
<comment type="caution">
    <text evidence="7">The sequence shown here is derived from an EMBL/GenBank/DDBJ whole genome shotgun (WGS) entry which is preliminary data.</text>
</comment>
<dbReference type="GO" id="GO:0006396">
    <property type="term" value="P:RNA processing"/>
    <property type="evidence" value="ECO:0007669"/>
    <property type="project" value="InterPro"/>
</dbReference>
<evidence type="ECO:0000313" key="8">
    <source>
        <dbReference type="Proteomes" id="UP001050691"/>
    </source>
</evidence>
<dbReference type="InterPro" id="IPR014720">
    <property type="entry name" value="dsRBD_dom"/>
</dbReference>
<feature type="domain" description="DRBM" evidence="5">
    <location>
        <begin position="221"/>
        <end position="289"/>
    </location>
</feature>
<dbReference type="InterPro" id="IPR000999">
    <property type="entry name" value="RNase_III_dom"/>
</dbReference>
<feature type="region of interest" description="Disordered" evidence="4">
    <location>
        <begin position="475"/>
        <end position="515"/>
    </location>
</feature>
<keyword evidence="8" id="KW-1185">Reference proteome</keyword>
<dbReference type="InterPro" id="IPR001017">
    <property type="entry name" value="DH_E1"/>
</dbReference>
<evidence type="ECO:0000256" key="1">
    <source>
        <dbReference type="ARBA" id="ARBA00022884"/>
    </source>
</evidence>
<feature type="compositionally biased region" description="Low complexity" evidence="4">
    <location>
        <begin position="173"/>
        <end position="195"/>
    </location>
</feature>
<gene>
    <name evidence="7" type="ORF">Clacol_004100</name>
</gene>
<dbReference type="SUPFAM" id="SSF69065">
    <property type="entry name" value="RNase III domain-like"/>
    <property type="match status" value="1"/>
</dbReference>
<feature type="compositionally biased region" description="Pro residues" evidence="4">
    <location>
        <begin position="485"/>
        <end position="497"/>
    </location>
</feature>
<dbReference type="CDD" id="cd02000">
    <property type="entry name" value="TPP_E1_PDC_ADC_BCADC"/>
    <property type="match status" value="1"/>
</dbReference>
<evidence type="ECO:0000256" key="4">
    <source>
        <dbReference type="SAM" id="MobiDB-lite"/>
    </source>
</evidence>
<dbReference type="Gene3D" id="3.40.50.970">
    <property type="match status" value="1"/>
</dbReference>
<dbReference type="SMART" id="SM00358">
    <property type="entry name" value="DSRM"/>
    <property type="match status" value="2"/>
</dbReference>
<dbReference type="Proteomes" id="UP001050691">
    <property type="component" value="Unassembled WGS sequence"/>
</dbReference>
<dbReference type="PANTHER" id="PTHR43380:SF1">
    <property type="entry name" value="2-OXOISOVALERATE DEHYDROGENASE SUBUNIT ALPHA, MITOCHONDRIAL"/>
    <property type="match status" value="1"/>
</dbReference>
<dbReference type="Gene3D" id="1.10.1520.10">
    <property type="entry name" value="Ribonuclease III domain"/>
    <property type="match status" value="2"/>
</dbReference>
<dbReference type="Gene3D" id="3.30.160.20">
    <property type="match status" value="2"/>
</dbReference>
<dbReference type="GO" id="GO:0003723">
    <property type="term" value="F:RNA binding"/>
    <property type="evidence" value="ECO:0007669"/>
    <property type="project" value="UniProtKB-UniRule"/>
</dbReference>
<reference evidence="7" key="1">
    <citation type="submission" date="2021-10" db="EMBL/GenBank/DDBJ databases">
        <title>De novo Genome Assembly of Clathrus columnatus (Basidiomycota, Fungi) Using Illumina and Nanopore Sequence Data.</title>
        <authorList>
            <person name="Ogiso-Tanaka E."/>
            <person name="Itagaki H."/>
            <person name="Hosoya T."/>
            <person name="Hosaka K."/>
        </authorList>
    </citation>
    <scope>NUCLEOTIDE SEQUENCE</scope>
    <source>
        <strain evidence="7">MO-923</strain>
    </source>
</reference>
<dbReference type="SMART" id="SM00535">
    <property type="entry name" value="RIBOc"/>
    <property type="match status" value="1"/>
</dbReference>
<accession>A0AAV5ABM4</accession>
<protein>
    <recommendedName>
        <fullName evidence="9">2-oxoisovalerate dehydrogenase subunit alpha, mitochondrial</fullName>
    </recommendedName>
</protein>
<dbReference type="SUPFAM" id="SSF54768">
    <property type="entry name" value="dsRNA-binding domain-like"/>
    <property type="match status" value="2"/>
</dbReference>
<feature type="domain" description="RNase III" evidence="6">
    <location>
        <begin position="348"/>
        <end position="456"/>
    </location>
</feature>
<evidence type="ECO:0000259" key="5">
    <source>
        <dbReference type="PROSITE" id="PS50137"/>
    </source>
</evidence>
<evidence type="ECO:0000256" key="3">
    <source>
        <dbReference type="PROSITE-ProRule" id="PRU00266"/>
    </source>
</evidence>
<dbReference type="EMBL" id="BPWL01000004">
    <property type="protein sequence ID" value="GJJ09876.1"/>
    <property type="molecule type" value="Genomic_DNA"/>
</dbReference>
<name>A0AAV5ABM4_9AGAM</name>
<dbReference type="InterPro" id="IPR029061">
    <property type="entry name" value="THDP-binding"/>
</dbReference>
<dbReference type="Pfam" id="PF00035">
    <property type="entry name" value="dsrm"/>
    <property type="match status" value="2"/>
</dbReference>
<dbReference type="CDD" id="cd00048">
    <property type="entry name" value="DSRM_SF"/>
    <property type="match status" value="1"/>
</dbReference>
<keyword evidence="1 3" id="KW-0694">RNA-binding</keyword>
<dbReference type="AlphaFoldDB" id="A0AAV5ABM4"/>